<dbReference type="STRING" id="1764295.A0A5B8MYG7"/>
<evidence type="ECO:0000256" key="1">
    <source>
        <dbReference type="ARBA" id="ARBA00004123"/>
    </source>
</evidence>
<keyword evidence="4" id="KW-0539">Nucleus</keyword>
<evidence type="ECO:0000256" key="3">
    <source>
        <dbReference type="ARBA" id="ARBA00022664"/>
    </source>
</evidence>
<dbReference type="InterPro" id="IPR007854">
    <property type="entry name" value="Fip1_dom"/>
</dbReference>
<organism evidence="7 8">
    <name type="scientific">Chloropicon primus</name>
    <dbReference type="NCBI Taxonomy" id="1764295"/>
    <lineage>
        <taxon>Eukaryota</taxon>
        <taxon>Viridiplantae</taxon>
        <taxon>Chlorophyta</taxon>
        <taxon>Chloropicophyceae</taxon>
        <taxon>Chloropicales</taxon>
        <taxon>Chloropicaceae</taxon>
        <taxon>Chloropicon</taxon>
    </lineage>
</organism>
<evidence type="ECO:0000259" key="6">
    <source>
        <dbReference type="Pfam" id="PF05182"/>
    </source>
</evidence>
<dbReference type="InterPro" id="IPR044976">
    <property type="entry name" value="FIPS5/FIPS3-like"/>
</dbReference>
<dbReference type="EMBL" id="CP031051">
    <property type="protein sequence ID" value="QDZ25663.1"/>
    <property type="molecule type" value="Genomic_DNA"/>
</dbReference>
<dbReference type="PANTHER" id="PTHR36884:SF4">
    <property type="entry name" value="FIP1[III]-LIKE PROTEIN"/>
    <property type="match status" value="1"/>
</dbReference>
<accession>A0A5B8MYG7</accession>
<keyword evidence="3" id="KW-0507">mRNA processing</keyword>
<feature type="compositionally biased region" description="Basic residues" evidence="5">
    <location>
        <begin position="548"/>
        <end position="559"/>
    </location>
</feature>
<name>A0A5B8MYG7_9CHLO</name>
<dbReference type="GO" id="GO:0006397">
    <property type="term" value="P:mRNA processing"/>
    <property type="evidence" value="ECO:0007669"/>
    <property type="project" value="UniProtKB-KW"/>
</dbReference>
<dbReference type="OrthoDB" id="1917198at2759"/>
<keyword evidence="8" id="KW-1185">Reference proteome</keyword>
<dbReference type="GO" id="GO:0005634">
    <property type="term" value="C:nucleus"/>
    <property type="evidence" value="ECO:0007669"/>
    <property type="project" value="UniProtKB-SubCell"/>
</dbReference>
<feature type="region of interest" description="Disordered" evidence="5">
    <location>
        <begin position="1"/>
        <end position="183"/>
    </location>
</feature>
<reference evidence="7 8" key="1">
    <citation type="submission" date="2018-07" db="EMBL/GenBank/DDBJ databases">
        <title>The complete nuclear genome of the prasinophyte Chloropicon primus (CCMP1205).</title>
        <authorList>
            <person name="Pombert J.-F."/>
            <person name="Otis C."/>
            <person name="Turmel M."/>
            <person name="Lemieux C."/>
        </authorList>
    </citation>
    <scope>NUCLEOTIDE SEQUENCE [LARGE SCALE GENOMIC DNA]</scope>
    <source>
        <strain evidence="7 8">CCMP1205</strain>
    </source>
</reference>
<feature type="domain" description="Pre-mRNA polyadenylation factor Fip1" evidence="6">
    <location>
        <begin position="256"/>
        <end position="298"/>
    </location>
</feature>
<feature type="compositionally biased region" description="Acidic residues" evidence="5">
    <location>
        <begin position="72"/>
        <end position="82"/>
    </location>
</feature>
<feature type="compositionally biased region" description="Low complexity" evidence="5">
    <location>
        <begin position="109"/>
        <end position="124"/>
    </location>
</feature>
<gene>
    <name evidence="7" type="ORF">A3770_18p81810</name>
</gene>
<evidence type="ECO:0000256" key="2">
    <source>
        <dbReference type="ARBA" id="ARBA00007459"/>
    </source>
</evidence>
<feature type="compositionally biased region" description="Gly residues" evidence="5">
    <location>
        <begin position="409"/>
        <end position="445"/>
    </location>
</feature>
<feature type="compositionally biased region" description="Acidic residues" evidence="5">
    <location>
        <begin position="1"/>
        <end position="17"/>
    </location>
</feature>
<dbReference type="PANTHER" id="PTHR36884">
    <property type="entry name" value="FIP1[III]-LIKE PROTEIN"/>
    <property type="match status" value="1"/>
</dbReference>
<feature type="compositionally biased region" description="Gly residues" evidence="5">
    <location>
        <begin position="62"/>
        <end position="71"/>
    </location>
</feature>
<comment type="similarity">
    <text evidence="2">Belongs to the FIP1 family.</text>
</comment>
<feature type="region of interest" description="Disordered" evidence="5">
    <location>
        <begin position="396"/>
        <end position="559"/>
    </location>
</feature>
<evidence type="ECO:0000256" key="5">
    <source>
        <dbReference type="SAM" id="MobiDB-lite"/>
    </source>
</evidence>
<dbReference type="AlphaFoldDB" id="A0A5B8MYG7"/>
<protein>
    <recommendedName>
        <fullName evidence="6">Pre-mRNA polyadenylation factor Fip1 domain-containing protein</fullName>
    </recommendedName>
</protein>
<proteinExistence type="inferred from homology"/>
<evidence type="ECO:0000256" key="4">
    <source>
        <dbReference type="ARBA" id="ARBA00023242"/>
    </source>
</evidence>
<comment type="subcellular location">
    <subcellularLocation>
        <location evidence="1">Nucleus</location>
    </subcellularLocation>
</comment>
<dbReference type="Proteomes" id="UP000316726">
    <property type="component" value="Chromosome 18"/>
</dbReference>
<evidence type="ECO:0000313" key="8">
    <source>
        <dbReference type="Proteomes" id="UP000316726"/>
    </source>
</evidence>
<sequence>MADEEALYAELYGEDLPTEAPPEEKPGADAAKGGENVSEKQQEAKPQAGGTALPARAAGKAEGQGGGPTGGGEDDEDDEDFDIVLGEAAGGKEGASDEDDDDLDIVLTAQAGGEEAPQAAGAAAVDSKGPTEAASAQAPGKGSGTAAASSEAPAKHVPAAPANSQFKWTRDGTEAKPLPKPVGVEPGGVDGFTPMMHPNPSARPIWMPYVAPVEHKDAAFPSQAKPGQPIKLPGQTRVAPDEYKEFLSLGHGELFEVDLDRVVETPWREVTAKRTEYFNYGLDEAGWRDYCEQVKRYRMEFTMQGNIDTSAWNAGGAYQGGRDYNDQSDLPPELREAFQQNKEELQPPLQEGGEWDRPKVDTGHIGDIKAVNQVYTDPRSGKEIAPLTDEMLQKIKRQKTDRDRAPYGSRGGYGRGRGRGGYYNARGGGYGRGRGMNFGEAGGIGEQPEDTTYASILVGDEANQPRGQRPDRRYPGSYDRDQRDQRDYRDRGDRGRYDRGGDRRDQRDYRDRGRGYGGRGDRDDHSHRGGRESDRDRGRDRDRDRGRDHRNRRDRGRTR</sequence>
<feature type="compositionally biased region" description="Basic and acidic residues" evidence="5">
    <location>
        <begin position="468"/>
        <end position="547"/>
    </location>
</feature>
<dbReference type="Pfam" id="PF05182">
    <property type="entry name" value="Fip1"/>
    <property type="match status" value="1"/>
</dbReference>
<evidence type="ECO:0000313" key="7">
    <source>
        <dbReference type="EMBL" id="QDZ25663.1"/>
    </source>
</evidence>